<dbReference type="PANTHER" id="PTHR31293:SF12">
    <property type="entry name" value="RNI-LIKE SUPERFAMILY PROTEIN"/>
    <property type="match status" value="1"/>
</dbReference>
<dbReference type="Proteomes" id="UP000467841">
    <property type="component" value="Unassembled WGS sequence"/>
</dbReference>
<proteinExistence type="predicted"/>
<dbReference type="InterPro" id="IPR032675">
    <property type="entry name" value="LRR_dom_sf"/>
</dbReference>
<gene>
    <name evidence="2" type="ORF">MERR_LOCUS43735</name>
</gene>
<dbReference type="Gene3D" id="3.80.10.10">
    <property type="entry name" value="Ribonuclease Inhibitor"/>
    <property type="match status" value="1"/>
</dbReference>
<dbReference type="Pfam" id="PF24758">
    <property type="entry name" value="LRR_At5g56370"/>
    <property type="match status" value="1"/>
</dbReference>
<reference evidence="2" key="1">
    <citation type="submission" date="2020-01" db="EMBL/GenBank/DDBJ databases">
        <authorList>
            <person name="Mishra B."/>
        </authorList>
    </citation>
    <scope>NUCLEOTIDE SEQUENCE [LARGE SCALE GENOMIC DNA]</scope>
</reference>
<dbReference type="SMART" id="SM00579">
    <property type="entry name" value="FBD"/>
    <property type="match status" value="1"/>
</dbReference>
<accession>A0A6D2KI15</accession>
<protein>
    <recommendedName>
        <fullName evidence="1">FBD domain-containing protein</fullName>
    </recommendedName>
</protein>
<evidence type="ECO:0000259" key="1">
    <source>
        <dbReference type="SMART" id="SM00579"/>
    </source>
</evidence>
<evidence type="ECO:0000313" key="2">
    <source>
        <dbReference type="EMBL" id="CAA7056499.1"/>
    </source>
</evidence>
<feature type="domain" description="FBD" evidence="1">
    <location>
        <begin position="344"/>
        <end position="418"/>
    </location>
</feature>
<dbReference type="OrthoDB" id="594804at2759"/>
<name>A0A6D2KI15_9BRAS</name>
<dbReference type="SUPFAM" id="SSF52047">
    <property type="entry name" value="RNI-like"/>
    <property type="match status" value="1"/>
</dbReference>
<dbReference type="InterPro" id="IPR055294">
    <property type="entry name" value="FBL60-like"/>
</dbReference>
<dbReference type="PANTHER" id="PTHR31293">
    <property type="entry name" value="RNI-LIKE SUPERFAMILY PROTEIN"/>
    <property type="match status" value="1"/>
</dbReference>
<evidence type="ECO:0000313" key="3">
    <source>
        <dbReference type="Proteomes" id="UP000467841"/>
    </source>
</evidence>
<sequence>MCADNLYRQENTELHRTFIDFVDRVLGLQGNFPVNRFSLKCGNGVDDVSVTRWILKALELGVTDLDLRIALDCDDPLFPPQLFVSKSLVRLRIGARNGIAIGGGPIIGVEQHVSLPKLKTLFIDSVVIGDHTNSCLNKLLSGCHVLEELFLISLLWFYWEPCSLSVPTLKRLTLCSEDHDESPESVTFDTPALVYFEYSDTVALKYAKVNFDSLVEASLRLKVGYKEEHVVELLENGEEGPPYMDYQMVGDATNLLLGISNVQILYLSASTVEVLTFCCKAITIFKNLTRLTIESNTEVGWESLPNLLNNCPNLKTLIFQGLHHKATDSCGNVCRCKPWENIPNCLSSSPVKVLKILKFGEKLDTELEQIKHFLESMPHLEQLTICYDTSIDDNLIKVSEELQKLPRVASPKCKIQVISNNTSLSFTLPSSSSMKLVSPVL</sequence>
<organism evidence="2 3">
    <name type="scientific">Microthlaspi erraticum</name>
    <dbReference type="NCBI Taxonomy" id="1685480"/>
    <lineage>
        <taxon>Eukaryota</taxon>
        <taxon>Viridiplantae</taxon>
        <taxon>Streptophyta</taxon>
        <taxon>Embryophyta</taxon>
        <taxon>Tracheophyta</taxon>
        <taxon>Spermatophyta</taxon>
        <taxon>Magnoliopsida</taxon>
        <taxon>eudicotyledons</taxon>
        <taxon>Gunneridae</taxon>
        <taxon>Pentapetalae</taxon>
        <taxon>rosids</taxon>
        <taxon>malvids</taxon>
        <taxon>Brassicales</taxon>
        <taxon>Brassicaceae</taxon>
        <taxon>Coluteocarpeae</taxon>
        <taxon>Microthlaspi</taxon>
    </lineage>
</organism>
<comment type="caution">
    <text evidence="2">The sequence shown here is derived from an EMBL/GenBank/DDBJ whole genome shotgun (WGS) entry which is preliminary data.</text>
</comment>
<dbReference type="EMBL" id="CACVBM020001641">
    <property type="protein sequence ID" value="CAA7056499.1"/>
    <property type="molecule type" value="Genomic_DNA"/>
</dbReference>
<keyword evidence="3" id="KW-1185">Reference proteome</keyword>
<dbReference type="InterPro" id="IPR055411">
    <property type="entry name" value="LRR_FXL15/At3g58940/PEG3-like"/>
</dbReference>
<dbReference type="AlphaFoldDB" id="A0A6D2KI15"/>
<dbReference type="InterPro" id="IPR006566">
    <property type="entry name" value="FBD"/>
</dbReference>